<dbReference type="AlphaFoldDB" id="A0A9D2BU52"/>
<evidence type="ECO:0000313" key="3">
    <source>
        <dbReference type="Proteomes" id="UP000886751"/>
    </source>
</evidence>
<proteinExistence type="predicted"/>
<evidence type="ECO:0000256" key="1">
    <source>
        <dbReference type="SAM" id="MobiDB-lite"/>
    </source>
</evidence>
<dbReference type="EMBL" id="DXEI01000101">
    <property type="protein sequence ID" value="HIX95135.1"/>
    <property type="molecule type" value="Genomic_DNA"/>
</dbReference>
<comment type="caution">
    <text evidence="2">The sequence shown here is derived from an EMBL/GenBank/DDBJ whole genome shotgun (WGS) entry which is preliminary data.</text>
</comment>
<dbReference type="Proteomes" id="UP000886751">
    <property type="component" value="Unassembled WGS sequence"/>
</dbReference>
<protein>
    <submittedName>
        <fullName evidence="2">Uncharacterized protein</fullName>
    </submittedName>
</protein>
<feature type="region of interest" description="Disordered" evidence="1">
    <location>
        <begin position="1"/>
        <end position="59"/>
    </location>
</feature>
<reference evidence="2" key="1">
    <citation type="journal article" date="2021" name="PeerJ">
        <title>Extensive microbial diversity within the chicken gut microbiome revealed by metagenomics and culture.</title>
        <authorList>
            <person name="Gilroy R."/>
            <person name="Ravi A."/>
            <person name="Getino M."/>
            <person name="Pursley I."/>
            <person name="Horton D.L."/>
            <person name="Alikhan N.F."/>
            <person name="Baker D."/>
            <person name="Gharbi K."/>
            <person name="Hall N."/>
            <person name="Watson M."/>
            <person name="Adriaenssens E.M."/>
            <person name="Foster-Nyarko E."/>
            <person name="Jarju S."/>
            <person name="Secka A."/>
            <person name="Antonio M."/>
            <person name="Oren A."/>
            <person name="Chaudhuri R.R."/>
            <person name="La Ragione R."/>
            <person name="Hildebrand F."/>
            <person name="Pallen M.J."/>
        </authorList>
    </citation>
    <scope>NUCLEOTIDE SEQUENCE</scope>
    <source>
        <strain evidence="2">ChiHecec2B26-7398</strain>
    </source>
</reference>
<organism evidence="2 3">
    <name type="scientific">Candidatus Gemmiger excrementipullorum</name>
    <dbReference type="NCBI Taxonomy" id="2838610"/>
    <lineage>
        <taxon>Bacteria</taxon>
        <taxon>Bacillati</taxon>
        <taxon>Bacillota</taxon>
        <taxon>Clostridia</taxon>
        <taxon>Eubacteriales</taxon>
        <taxon>Gemmiger</taxon>
    </lineage>
</organism>
<feature type="compositionally biased region" description="Basic and acidic residues" evidence="1">
    <location>
        <begin position="1"/>
        <end position="12"/>
    </location>
</feature>
<accession>A0A9D2BU52</accession>
<reference evidence="2" key="2">
    <citation type="submission" date="2021-04" db="EMBL/GenBank/DDBJ databases">
        <authorList>
            <person name="Gilroy R."/>
        </authorList>
    </citation>
    <scope>NUCLEOTIDE SEQUENCE</scope>
    <source>
        <strain evidence="2">ChiHecec2B26-7398</strain>
    </source>
</reference>
<sequence length="59" mass="6584">MPNQKKQDDKGCQPRRKQQGQRIPALAGKPVHQHHGRSGRQPQHQVKPCSQAAEQPGDV</sequence>
<gene>
    <name evidence="2" type="ORF">H9846_06730</name>
</gene>
<name>A0A9D2BU52_9FIRM</name>
<evidence type="ECO:0000313" key="2">
    <source>
        <dbReference type="EMBL" id="HIX95135.1"/>
    </source>
</evidence>